<feature type="domain" description="HTH gntR-type" evidence="4">
    <location>
        <begin position="18"/>
        <end position="86"/>
    </location>
</feature>
<dbReference type="Pfam" id="PF07702">
    <property type="entry name" value="UTRA"/>
    <property type="match status" value="1"/>
</dbReference>
<organism evidence="5 6">
    <name type="scientific">Mesobacillus subterraneus</name>
    <dbReference type="NCBI Taxonomy" id="285983"/>
    <lineage>
        <taxon>Bacteria</taxon>
        <taxon>Bacillati</taxon>
        <taxon>Bacillota</taxon>
        <taxon>Bacilli</taxon>
        <taxon>Bacillales</taxon>
        <taxon>Bacillaceae</taxon>
        <taxon>Mesobacillus</taxon>
    </lineage>
</organism>
<dbReference type="GO" id="GO:0003677">
    <property type="term" value="F:DNA binding"/>
    <property type="evidence" value="ECO:0007669"/>
    <property type="project" value="UniProtKB-KW"/>
</dbReference>
<dbReference type="CDD" id="cd07377">
    <property type="entry name" value="WHTH_GntR"/>
    <property type="match status" value="1"/>
</dbReference>
<dbReference type="PANTHER" id="PTHR44846:SF1">
    <property type="entry name" value="MANNOSYL-D-GLYCERATE TRANSPORT_METABOLISM SYSTEM REPRESSOR MNGR-RELATED"/>
    <property type="match status" value="1"/>
</dbReference>
<evidence type="ECO:0000256" key="2">
    <source>
        <dbReference type="ARBA" id="ARBA00023125"/>
    </source>
</evidence>
<dbReference type="GO" id="GO:0003700">
    <property type="term" value="F:DNA-binding transcription factor activity"/>
    <property type="evidence" value="ECO:0007669"/>
    <property type="project" value="InterPro"/>
</dbReference>
<evidence type="ECO:0000256" key="3">
    <source>
        <dbReference type="ARBA" id="ARBA00023163"/>
    </source>
</evidence>
<dbReference type="OrthoDB" id="457376at2"/>
<dbReference type="PATRIC" id="fig|285983.3.peg.72"/>
<dbReference type="InterPro" id="IPR028978">
    <property type="entry name" value="Chorismate_lyase_/UTRA_dom_sf"/>
</dbReference>
<dbReference type="InterPro" id="IPR036388">
    <property type="entry name" value="WH-like_DNA-bd_sf"/>
</dbReference>
<gene>
    <name evidence="5" type="ORF">UB32_00875</name>
</gene>
<keyword evidence="3" id="KW-0804">Transcription</keyword>
<dbReference type="PRINTS" id="PR00035">
    <property type="entry name" value="HTHGNTR"/>
</dbReference>
<dbReference type="Gene3D" id="3.40.1410.10">
    <property type="entry name" value="Chorismate lyase-like"/>
    <property type="match status" value="1"/>
</dbReference>
<dbReference type="EMBL" id="JXIQ01000010">
    <property type="protein sequence ID" value="KIY23809.1"/>
    <property type="molecule type" value="Genomic_DNA"/>
</dbReference>
<dbReference type="FunFam" id="1.10.10.10:FF:000079">
    <property type="entry name" value="GntR family transcriptional regulator"/>
    <property type="match status" value="1"/>
</dbReference>
<dbReference type="InterPro" id="IPR050679">
    <property type="entry name" value="Bact_HTH_transcr_reg"/>
</dbReference>
<keyword evidence="6" id="KW-1185">Reference proteome</keyword>
<proteinExistence type="predicted"/>
<dbReference type="InterPro" id="IPR011663">
    <property type="entry name" value="UTRA"/>
</dbReference>
<sequence>MNTQEEVKVKRIDKSNPLPLYNQLMEIIISMIENGKFDAHDKLPSEREFCEKYDVSRITVRQTLQELEKEGYIYKQHGKGTYVAPKKFGQQLFTVYSFTEEMKRLDKNPETKVLSFELIKPKDRIRTALHLGPEDEVYKIMRLRLADSVPMLLETSYLPAAKFPFLTKEALKKKPMYHVFEEDYSIKVERAIEQFHASNIDEKTAKLLKINQGEACMNIKRSTYFHDEVVEYTETVARGDQFFYTAELQNPR</sequence>
<dbReference type="SMART" id="SM00345">
    <property type="entry name" value="HTH_GNTR"/>
    <property type="match status" value="1"/>
</dbReference>
<evidence type="ECO:0000256" key="1">
    <source>
        <dbReference type="ARBA" id="ARBA00023015"/>
    </source>
</evidence>
<dbReference type="PROSITE" id="PS50949">
    <property type="entry name" value="HTH_GNTR"/>
    <property type="match status" value="1"/>
</dbReference>
<name>A0A0D6ZDD1_9BACI</name>
<keyword evidence="2" id="KW-0238">DNA-binding</keyword>
<evidence type="ECO:0000313" key="6">
    <source>
        <dbReference type="Proteomes" id="UP000032512"/>
    </source>
</evidence>
<evidence type="ECO:0000259" key="4">
    <source>
        <dbReference type="PROSITE" id="PS50949"/>
    </source>
</evidence>
<dbReference type="PANTHER" id="PTHR44846">
    <property type="entry name" value="MANNOSYL-D-GLYCERATE TRANSPORT/METABOLISM SYSTEM REPRESSOR MNGR-RELATED"/>
    <property type="match status" value="1"/>
</dbReference>
<dbReference type="Proteomes" id="UP000032512">
    <property type="component" value="Unassembled WGS sequence"/>
</dbReference>
<dbReference type="InterPro" id="IPR036390">
    <property type="entry name" value="WH_DNA-bd_sf"/>
</dbReference>
<evidence type="ECO:0000313" key="5">
    <source>
        <dbReference type="EMBL" id="KIY23809.1"/>
    </source>
</evidence>
<dbReference type="InterPro" id="IPR000524">
    <property type="entry name" value="Tscrpt_reg_HTH_GntR"/>
</dbReference>
<dbReference type="Gene3D" id="1.10.10.10">
    <property type="entry name" value="Winged helix-like DNA-binding domain superfamily/Winged helix DNA-binding domain"/>
    <property type="match status" value="1"/>
</dbReference>
<dbReference type="AlphaFoldDB" id="A0A0D6ZDD1"/>
<dbReference type="GO" id="GO:0045892">
    <property type="term" value="P:negative regulation of DNA-templated transcription"/>
    <property type="evidence" value="ECO:0007669"/>
    <property type="project" value="TreeGrafter"/>
</dbReference>
<dbReference type="SUPFAM" id="SSF64288">
    <property type="entry name" value="Chorismate lyase-like"/>
    <property type="match status" value="1"/>
</dbReference>
<comment type="caution">
    <text evidence="5">The sequence shown here is derived from an EMBL/GenBank/DDBJ whole genome shotgun (WGS) entry which is preliminary data.</text>
</comment>
<dbReference type="SMART" id="SM00866">
    <property type="entry name" value="UTRA"/>
    <property type="match status" value="1"/>
</dbReference>
<dbReference type="Pfam" id="PF00392">
    <property type="entry name" value="GntR"/>
    <property type="match status" value="1"/>
</dbReference>
<accession>A0A0D6ZDD1</accession>
<reference evidence="5 6" key="1">
    <citation type="submission" date="2015-01" db="EMBL/GenBank/DDBJ databases">
        <title>Draft genome sequences of the supercritical CO2 tolerant bacteria Bacillus subterraneus MITOT1 and Bacillus cereus MIT0214.</title>
        <authorList>
            <person name="Peet K.C."/>
            <person name="Thompson J.R."/>
        </authorList>
    </citation>
    <scope>NUCLEOTIDE SEQUENCE [LARGE SCALE GENOMIC DNA]</scope>
    <source>
        <strain evidence="5 6">MITOT1</strain>
    </source>
</reference>
<dbReference type="SUPFAM" id="SSF46785">
    <property type="entry name" value="Winged helix' DNA-binding domain"/>
    <property type="match status" value="1"/>
</dbReference>
<keyword evidence="1" id="KW-0805">Transcription regulation</keyword>
<protein>
    <submittedName>
        <fullName evidence="5">GntR family transcriptional regulator</fullName>
    </submittedName>
</protein>